<dbReference type="GO" id="GO:0004557">
    <property type="term" value="F:alpha-galactosidase activity"/>
    <property type="evidence" value="ECO:0007669"/>
    <property type="project" value="UniProtKB-UniRule"/>
</dbReference>
<dbReference type="InterPro" id="IPR031704">
    <property type="entry name" value="Glyco_hydro_36_N"/>
</dbReference>
<dbReference type="Pfam" id="PF16875">
    <property type="entry name" value="Glyco_hydro_36N"/>
    <property type="match status" value="1"/>
</dbReference>
<gene>
    <name evidence="9" type="ORF">H9815_02350</name>
</gene>
<dbReference type="Gene3D" id="2.60.40.1180">
    <property type="entry name" value="Golgi alpha-mannosidase II"/>
    <property type="match status" value="1"/>
</dbReference>
<feature type="active site" description="Nucleophile" evidence="6">
    <location>
        <position position="452"/>
    </location>
</feature>
<evidence type="ECO:0000313" key="9">
    <source>
        <dbReference type="EMBL" id="HIZ34592.1"/>
    </source>
</evidence>
<name>A0A9D2EC57_9MICO</name>
<evidence type="ECO:0000313" key="10">
    <source>
        <dbReference type="Proteomes" id="UP000824037"/>
    </source>
</evidence>
<evidence type="ECO:0000256" key="5">
    <source>
        <dbReference type="PIRNR" id="PIRNR005536"/>
    </source>
</evidence>
<feature type="active site" description="Proton donor" evidence="6">
    <location>
        <position position="518"/>
    </location>
</feature>
<dbReference type="PRINTS" id="PR00743">
    <property type="entry name" value="GLHYDRLASE36"/>
</dbReference>
<keyword evidence="3 5" id="KW-0378">Hydrolase</keyword>
<proteinExistence type="inferred from homology"/>
<dbReference type="SUPFAM" id="SSF51445">
    <property type="entry name" value="(Trans)glycosidases"/>
    <property type="match status" value="1"/>
</dbReference>
<dbReference type="EMBL" id="DXBY01000048">
    <property type="protein sequence ID" value="HIZ34592.1"/>
    <property type="molecule type" value="Genomic_DNA"/>
</dbReference>
<comment type="catalytic activity">
    <reaction evidence="1 5">
        <text>Hydrolysis of terminal, non-reducing alpha-D-galactose residues in alpha-D-galactosides, including galactose oligosaccharides, galactomannans and galactolipids.</text>
        <dbReference type="EC" id="3.2.1.22"/>
    </reaction>
</comment>
<feature type="domain" description="Glycosyl hydrolase family 36 N-terminal" evidence="8">
    <location>
        <begin position="25"/>
        <end position="263"/>
    </location>
</feature>
<dbReference type="InterPro" id="IPR038417">
    <property type="entry name" value="Alpga-gal_N_sf"/>
</dbReference>
<dbReference type="InterPro" id="IPR002252">
    <property type="entry name" value="Glyco_hydro_36"/>
</dbReference>
<dbReference type="CDD" id="cd14791">
    <property type="entry name" value="GH36"/>
    <property type="match status" value="1"/>
</dbReference>
<keyword evidence="4 5" id="KW-0326">Glycosidase</keyword>
<dbReference type="Proteomes" id="UP000824037">
    <property type="component" value="Unassembled WGS sequence"/>
</dbReference>
<evidence type="ECO:0000256" key="4">
    <source>
        <dbReference type="ARBA" id="ARBA00023295"/>
    </source>
</evidence>
<dbReference type="AlphaFoldDB" id="A0A9D2EC57"/>
<dbReference type="Gene3D" id="2.70.98.60">
    <property type="entry name" value="alpha-galactosidase from lactobacil brevis"/>
    <property type="match status" value="1"/>
</dbReference>
<evidence type="ECO:0000256" key="1">
    <source>
        <dbReference type="ARBA" id="ARBA00001255"/>
    </source>
</evidence>
<reference evidence="9" key="2">
    <citation type="submission" date="2021-04" db="EMBL/GenBank/DDBJ databases">
        <authorList>
            <person name="Gilroy R."/>
        </authorList>
    </citation>
    <scope>NUCLEOTIDE SEQUENCE</scope>
    <source>
        <strain evidence="9">ChiGjej4B4-7305</strain>
    </source>
</reference>
<feature type="domain" description="Glycosyl hydrolase family 36 C-terminal" evidence="7">
    <location>
        <begin position="621"/>
        <end position="701"/>
    </location>
</feature>
<comment type="caution">
    <text evidence="9">The sequence shown here is derived from an EMBL/GenBank/DDBJ whole genome shotgun (WGS) entry which is preliminary data.</text>
</comment>
<dbReference type="PIRSF" id="PIRSF005536">
    <property type="entry name" value="Agal"/>
    <property type="match status" value="1"/>
</dbReference>
<dbReference type="GO" id="GO:0016052">
    <property type="term" value="P:carbohydrate catabolic process"/>
    <property type="evidence" value="ECO:0007669"/>
    <property type="project" value="InterPro"/>
</dbReference>
<accession>A0A9D2EC57</accession>
<dbReference type="PROSITE" id="PS00512">
    <property type="entry name" value="ALPHA_GALACTOSIDASE"/>
    <property type="match status" value="1"/>
</dbReference>
<dbReference type="InterPro" id="IPR050985">
    <property type="entry name" value="Alpha-glycosidase_related"/>
</dbReference>
<evidence type="ECO:0000259" key="7">
    <source>
        <dbReference type="Pfam" id="PF16874"/>
    </source>
</evidence>
<protein>
    <recommendedName>
        <fullName evidence="2 5">Alpha-galactosidase</fullName>
        <ecNumber evidence="2 5">3.2.1.22</ecNumber>
    </recommendedName>
</protein>
<dbReference type="InterPro" id="IPR000111">
    <property type="entry name" value="Glyco_hydro_27/36_CS"/>
</dbReference>
<dbReference type="Gene3D" id="3.20.20.70">
    <property type="entry name" value="Aldolase class I"/>
    <property type="match status" value="1"/>
</dbReference>
<dbReference type="InterPro" id="IPR031705">
    <property type="entry name" value="Glyco_hydro_36_C"/>
</dbReference>
<dbReference type="PANTHER" id="PTHR43053">
    <property type="entry name" value="GLYCOSIDASE FAMILY 31"/>
    <property type="match status" value="1"/>
</dbReference>
<evidence type="ECO:0000259" key="8">
    <source>
        <dbReference type="Pfam" id="PF16875"/>
    </source>
</evidence>
<sequence length="716" mass="78274">MPDGGSRLSLRSSGAQVVLEVPTSGLPRVLHWGQDLGELTAADLEALVASGPQQALTGLPSDGVPVALLPSPADGWLWTPGITGHRQGSDFSPAFTTTEAQVLATDRPEIAHHLEIRATDPVAHLDLVIEVQLSSSGLLGTRAQVTNTGTGSYDLSSLDLALPVPPQASELMDMTGRQLRERSLQRAPLTIGTHLRESRRASAHEASLLTVAGAPGFSWRTGQVWGVHVGWSGNTRTYAERMNTGVTTLAGGELLLAGEMRLAEGESYTSPWLYASVGVGLDELASRFHGFLRDRPEHPSSPRPVTLNVWEAVYFDHRLDRLVELADVAARVGVERYVLDDGWFRHRRDDTAGLGDWYVDEGVWPDGLGPLVSAVRERGMQFGLWFEPEMINEDSDLARAHPDWIMAPGERLPVRHRHQQVLNLTIPEAYAYLRERISALVSEYGVDYLKWDHNRSLVEAGTRTTGRPAVHAQTLAVYRLIDDLKAAHPGLEIESCASGGGRIDLGMMTHADRIWGSDCNDPTERQLIESGTRLLLPPELIGSHIASPTSHTTGRTHALAYRAGTAFFSHLGIEWDLTTATEEDLTDLTAWLAVHKQHRDLLHTGTVVRCDHLREGVWCHGVVATDRAEAIFAVVSLQSAATSPGGRIRLPGLDPEATYRLRPLAPGDGSERLNNRGTPHWWDEGITVPGRLLSELGVQPPALNPERLALLHLERV</sequence>
<reference evidence="9" key="1">
    <citation type="journal article" date="2021" name="PeerJ">
        <title>Extensive microbial diversity within the chicken gut microbiome revealed by metagenomics and culture.</title>
        <authorList>
            <person name="Gilroy R."/>
            <person name="Ravi A."/>
            <person name="Getino M."/>
            <person name="Pursley I."/>
            <person name="Horton D.L."/>
            <person name="Alikhan N.F."/>
            <person name="Baker D."/>
            <person name="Gharbi K."/>
            <person name="Hall N."/>
            <person name="Watson M."/>
            <person name="Adriaenssens E.M."/>
            <person name="Foster-Nyarko E."/>
            <person name="Jarju S."/>
            <person name="Secka A."/>
            <person name="Antonio M."/>
            <person name="Oren A."/>
            <person name="Chaudhuri R.R."/>
            <person name="La Ragione R."/>
            <person name="Hildebrand F."/>
            <person name="Pallen M.J."/>
        </authorList>
    </citation>
    <scope>NUCLEOTIDE SEQUENCE</scope>
    <source>
        <strain evidence="9">ChiGjej4B4-7305</strain>
    </source>
</reference>
<dbReference type="InterPro" id="IPR013780">
    <property type="entry name" value="Glyco_hydro_b"/>
</dbReference>
<dbReference type="InterPro" id="IPR013785">
    <property type="entry name" value="Aldolase_TIM"/>
</dbReference>
<organism evidence="9 10">
    <name type="scientific">Candidatus Ruania gallistercoris</name>
    <dbReference type="NCBI Taxonomy" id="2838746"/>
    <lineage>
        <taxon>Bacteria</taxon>
        <taxon>Bacillati</taxon>
        <taxon>Actinomycetota</taxon>
        <taxon>Actinomycetes</taxon>
        <taxon>Micrococcales</taxon>
        <taxon>Ruaniaceae</taxon>
        <taxon>Ruania</taxon>
    </lineage>
</organism>
<evidence type="ECO:0000256" key="3">
    <source>
        <dbReference type="ARBA" id="ARBA00022801"/>
    </source>
</evidence>
<dbReference type="InterPro" id="IPR017853">
    <property type="entry name" value="GH"/>
</dbReference>
<dbReference type="PANTHER" id="PTHR43053:SF3">
    <property type="entry name" value="ALPHA-GALACTOSIDASE C-RELATED"/>
    <property type="match status" value="1"/>
</dbReference>
<dbReference type="Pfam" id="PF02065">
    <property type="entry name" value="Melibiase"/>
    <property type="match status" value="1"/>
</dbReference>
<dbReference type="FunFam" id="3.20.20.70:FF:000118">
    <property type="entry name" value="Alpha-galactosidase"/>
    <property type="match status" value="1"/>
</dbReference>
<evidence type="ECO:0000256" key="2">
    <source>
        <dbReference type="ARBA" id="ARBA00012755"/>
    </source>
</evidence>
<dbReference type="EC" id="3.2.1.22" evidence="2 5"/>
<comment type="similarity">
    <text evidence="5">Belongs to the glycosyl hydrolase.</text>
</comment>
<evidence type="ECO:0000256" key="6">
    <source>
        <dbReference type="PIRSR" id="PIRSR005536-1"/>
    </source>
</evidence>
<dbReference type="Pfam" id="PF16874">
    <property type="entry name" value="Glyco_hydro_36C"/>
    <property type="match status" value="1"/>
</dbReference>